<sequence>MNKRFLRSLFSASLIIAINVLNAGPALALGELPTDTTPPVISGAATTTILPTGATLVWTTNELAVSTFEYGTTQSYGSSSALSASAAIGGATTLAGLAPSTTYYYCIHATDTSNNSSQSCGSFTTAVASDVTAPIVSLLFAVATTTSATITWTTSENADGEVQYGTTGSYGSTSNLNATLALSHSVELSNLSTDTTYHYRVLSRDAAGNLTTGSDATFSTSALPSAGGSVTVTDTIPPVVTDVSSLSLEPHDATIAWTTDELAISTLEYGTTTSYGSSATLSGTALLIHAAELLGLQANTTYYYCIHATDLAGNVASSCGHSFTSAAQETMLDTNPPTVSLITVRPITTSSATINWTTDEIAGGYVEYGTTIGYGSETTFDTNLALTHEATLSGLSPGTEYHYRVHSHDEAGNNITTPDETFTTASLPPIPIVETPTDTTPPLISEVAVSSISSALATISWTTNELAISTLQYGTTPSYGSSAELSASGLLVHDATLVGLSPLTTYYYCIHATDLAGNTANSCGHSLSTAAPPVIADTTAPAASLVIVSSITADSALIHWTSTEQADSQIEYGTTTNYGSETPVEAETASSGSASLANLSPATTYHFRIRSYDSSGNVGLSGDYTFTTAAASGASGVSANAPPIISEIGADTIGETSATVNWTTDVPSDSLVEYGNTENLGSTAGSATLSTSHSIALADLLSDTNYQFRVVSKPAGGAAFQATSPLHDFNTLAVPIIVDPPANITSLSESTNGTGASVSFTTDELTTGQVEYGLDTSYGLNAAWAEAQEAGTLSLTNLEPGATYHYRLKAVDAGGNITYSEDHAFTTPGAPSGGQTGESFTAPPESSSNGLPAQAGGGAGGTAGGGGGGGGGGGSSAASVPVPNLVTAEGVDSEIVFSWNNPETAGFANTLIVRKAGSYPASPQDGEAIYEGPRETFTDTNLVNGTTYYYSLYSYNTANQHSYPIHVSNAPKGGVTEVKIERNAVLENVLPMEHFTDEYRERASKQTHNRLLRSAHPSST</sequence>
<feature type="compositionally biased region" description="Gly residues" evidence="2">
    <location>
        <begin position="855"/>
        <end position="875"/>
    </location>
</feature>
<evidence type="ECO:0000313" key="5">
    <source>
        <dbReference type="EMBL" id="MBI3627693.1"/>
    </source>
</evidence>
<feature type="chain" id="PRO_5039680818" evidence="3">
    <location>
        <begin position="29"/>
        <end position="1020"/>
    </location>
</feature>
<dbReference type="InterPro" id="IPR036116">
    <property type="entry name" value="FN3_sf"/>
</dbReference>
<dbReference type="CDD" id="cd00063">
    <property type="entry name" value="FN3"/>
    <property type="match status" value="3"/>
</dbReference>
<dbReference type="SMART" id="SM00060">
    <property type="entry name" value="FN3"/>
    <property type="match status" value="9"/>
</dbReference>
<dbReference type="GO" id="GO:0003993">
    <property type="term" value="F:acid phosphatase activity"/>
    <property type="evidence" value="ECO:0007669"/>
    <property type="project" value="InterPro"/>
</dbReference>
<evidence type="ECO:0000256" key="1">
    <source>
        <dbReference type="ARBA" id="ARBA00022737"/>
    </source>
</evidence>
<dbReference type="InterPro" id="IPR003961">
    <property type="entry name" value="FN3_dom"/>
</dbReference>
<dbReference type="InterPro" id="IPR050991">
    <property type="entry name" value="ECM_Regulatory_Proteins"/>
</dbReference>
<name>A0A9D6LQC2_9BACT</name>
<proteinExistence type="predicted"/>
<dbReference type="SUPFAM" id="SSF49363">
    <property type="entry name" value="Purple acid phosphatase, N-terminal domain"/>
    <property type="match status" value="1"/>
</dbReference>
<dbReference type="InterPro" id="IPR015914">
    <property type="entry name" value="PAPs_N"/>
</dbReference>
<dbReference type="PROSITE" id="PS50853">
    <property type="entry name" value="FN3"/>
    <property type="match status" value="4"/>
</dbReference>
<dbReference type="Proteomes" id="UP000808388">
    <property type="component" value="Unassembled WGS sequence"/>
</dbReference>
<feature type="region of interest" description="Disordered" evidence="2">
    <location>
        <begin position="1001"/>
        <end position="1020"/>
    </location>
</feature>
<accession>A0A9D6LQC2</accession>
<dbReference type="Gene3D" id="2.60.40.380">
    <property type="entry name" value="Purple acid phosphatase-like, N-terminal"/>
    <property type="match status" value="2"/>
</dbReference>
<dbReference type="EMBL" id="JACQCQ010000010">
    <property type="protein sequence ID" value="MBI3627693.1"/>
    <property type="molecule type" value="Genomic_DNA"/>
</dbReference>
<dbReference type="SUPFAM" id="SSF49265">
    <property type="entry name" value="Fibronectin type III"/>
    <property type="match status" value="4"/>
</dbReference>
<dbReference type="GO" id="GO:0046872">
    <property type="term" value="F:metal ion binding"/>
    <property type="evidence" value="ECO:0007669"/>
    <property type="project" value="InterPro"/>
</dbReference>
<feature type="domain" description="Fibronectin type-III" evidence="4">
    <location>
        <begin position="134"/>
        <end position="225"/>
    </location>
</feature>
<reference evidence="5" key="1">
    <citation type="submission" date="2020-07" db="EMBL/GenBank/DDBJ databases">
        <title>Huge and variable diversity of episymbiotic CPR bacteria and DPANN archaea in groundwater ecosystems.</title>
        <authorList>
            <person name="He C.Y."/>
            <person name="Keren R."/>
            <person name="Whittaker M."/>
            <person name="Farag I.F."/>
            <person name="Doudna J."/>
            <person name="Cate J.H.D."/>
            <person name="Banfield J.F."/>
        </authorList>
    </citation>
    <scope>NUCLEOTIDE SEQUENCE</scope>
    <source>
        <strain evidence="5">NC_groundwater_972_Pr1_S-0.2um_49_27</strain>
    </source>
</reference>
<dbReference type="Pfam" id="PF16656">
    <property type="entry name" value="Pur_ac_phosph_N"/>
    <property type="match status" value="2"/>
</dbReference>
<feature type="region of interest" description="Disordered" evidence="2">
    <location>
        <begin position="822"/>
        <end position="878"/>
    </location>
</feature>
<evidence type="ECO:0000256" key="3">
    <source>
        <dbReference type="SAM" id="SignalP"/>
    </source>
</evidence>
<keyword evidence="3" id="KW-0732">Signal</keyword>
<dbReference type="InterPro" id="IPR013783">
    <property type="entry name" value="Ig-like_fold"/>
</dbReference>
<keyword evidence="1" id="KW-0677">Repeat</keyword>
<dbReference type="Gene3D" id="2.60.40.10">
    <property type="entry name" value="Immunoglobulins"/>
    <property type="match status" value="5"/>
</dbReference>
<feature type="domain" description="Fibronectin type-III" evidence="4">
    <location>
        <begin position="338"/>
        <end position="427"/>
    </location>
</feature>
<dbReference type="PANTHER" id="PTHR46708">
    <property type="entry name" value="TENASCIN"/>
    <property type="match status" value="1"/>
</dbReference>
<feature type="signal peptide" evidence="3">
    <location>
        <begin position="1"/>
        <end position="28"/>
    </location>
</feature>
<evidence type="ECO:0000256" key="2">
    <source>
        <dbReference type="SAM" id="MobiDB-lite"/>
    </source>
</evidence>
<feature type="domain" description="Fibronectin type-III" evidence="4">
    <location>
        <begin position="740"/>
        <end position="830"/>
    </location>
</feature>
<gene>
    <name evidence="5" type="ORF">HY220_03060</name>
</gene>
<comment type="caution">
    <text evidence="5">The sequence shown here is derived from an EMBL/GenBank/DDBJ whole genome shotgun (WGS) entry which is preliminary data.</text>
</comment>
<protein>
    <submittedName>
        <fullName evidence="5">Fibronectin type III domain-containing protein</fullName>
    </submittedName>
</protein>
<organism evidence="5 6">
    <name type="scientific">Candidatus Sungiibacteriota bacterium</name>
    <dbReference type="NCBI Taxonomy" id="2750080"/>
    <lineage>
        <taxon>Bacteria</taxon>
        <taxon>Candidatus Sungiibacteriota</taxon>
    </lineage>
</organism>
<dbReference type="AlphaFoldDB" id="A0A9D6LQC2"/>
<evidence type="ECO:0000313" key="6">
    <source>
        <dbReference type="Proteomes" id="UP000808388"/>
    </source>
</evidence>
<dbReference type="PANTHER" id="PTHR46708:SF2">
    <property type="entry name" value="FIBRONECTIN TYPE-III DOMAIN-CONTAINING PROTEIN"/>
    <property type="match status" value="1"/>
</dbReference>
<feature type="domain" description="Fibronectin type-III" evidence="4">
    <location>
        <begin position="541"/>
        <end position="631"/>
    </location>
</feature>
<dbReference type="InterPro" id="IPR008963">
    <property type="entry name" value="Purple_acid_Pase-like_N"/>
</dbReference>
<evidence type="ECO:0000259" key="4">
    <source>
        <dbReference type="PROSITE" id="PS50853"/>
    </source>
</evidence>